<organism evidence="1 2">
    <name type="scientific">Hyalomma asiaticum</name>
    <name type="common">Tick</name>
    <dbReference type="NCBI Taxonomy" id="266040"/>
    <lineage>
        <taxon>Eukaryota</taxon>
        <taxon>Metazoa</taxon>
        <taxon>Ecdysozoa</taxon>
        <taxon>Arthropoda</taxon>
        <taxon>Chelicerata</taxon>
        <taxon>Arachnida</taxon>
        <taxon>Acari</taxon>
        <taxon>Parasitiformes</taxon>
        <taxon>Ixodida</taxon>
        <taxon>Ixodoidea</taxon>
        <taxon>Ixodidae</taxon>
        <taxon>Hyalomminae</taxon>
        <taxon>Hyalomma</taxon>
    </lineage>
</organism>
<evidence type="ECO:0000313" key="1">
    <source>
        <dbReference type="EMBL" id="KAH6926333.1"/>
    </source>
</evidence>
<comment type="caution">
    <text evidence="1">The sequence shown here is derived from an EMBL/GenBank/DDBJ whole genome shotgun (WGS) entry which is preliminary data.</text>
</comment>
<reference evidence="1" key="1">
    <citation type="submission" date="2020-05" db="EMBL/GenBank/DDBJ databases">
        <title>Large-scale comparative analyses of tick genomes elucidate their genetic diversity and vector capacities.</title>
        <authorList>
            <person name="Jia N."/>
            <person name="Wang J."/>
            <person name="Shi W."/>
            <person name="Du L."/>
            <person name="Sun Y."/>
            <person name="Zhan W."/>
            <person name="Jiang J."/>
            <person name="Wang Q."/>
            <person name="Zhang B."/>
            <person name="Ji P."/>
            <person name="Sakyi L.B."/>
            <person name="Cui X."/>
            <person name="Yuan T."/>
            <person name="Jiang B."/>
            <person name="Yang W."/>
            <person name="Lam T.T.-Y."/>
            <person name="Chang Q."/>
            <person name="Ding S."/>
            <person name="Wang X."/>
            <person name="Zhu J."/>
            <person name="Ruan X."/>
            <person name="Zhao L."/>
            <person name="Wei J."/>
            <person name="Que T."/>
            <person name="Du C."/>
            <person name="Cheng J."/>
            <person name="Dai P."/>
            <person name="Han X."/>
            <person name="Huang E."/>
            <person name="Gao Y."/>
            <person name="Liu J."/>
            <person name="Shao H."/>
            <person name="Ye R."/>
            <person name="Li L."/>
            <person name="Wei W."/>
            <person name="Wang X."/>
            <person name="Wang C."/>
            <person name="Yang T."/>
            <person name="Huo Q."/>
            <person name="Li W."/>
            <person name="Guo W."/>
            <person name="Chen H."/>
            <person name="Zhou L."/>
            <person name="Ni X."/>
            <person name="Tian J."/>
            <person name="Zhou Y."/>
            <person name="Sheng Y."/>
            <person name="Liu T."/>
            <person name="Pan Y."/>
            <person name="Xia L."/>
            <person name="Li J."/>
            <person name="Zhao F."/>
            <person name="Cao W."/>
        </authorList>
    </citation>
    <scope>NUCLEOTIDE SEQUENCE</scope>
    <source>
        <strain evidence="1">Hyas-2018</strain>
    </source>
</reference>
<keyword evidence="2" id="KW-1185">Reference proteome</keyword>
<proteinExistence type="predicted"/>
<evidence type="ECO:0000313" key="2">
    <source>
        <dbReference type="Proteomes" id="UP000821845"/>
    </source>
</evidence>
<accession>A0ACB7RV56</accession>
<dbReference type="Proteomes" id="UP000821845">
    <property type="component" value="Chromosome 7"/>
</dbReference>
<gene>
    <name evidence="1" type="ORF">HPB50_017240</name>
</gene>
<sequence>MVQGHDVEVPQQTFSVDFCDVEYVLWVEQHHVTGGHGVNLKQLLEQAIMQFKTNRELYNDERYVGIWMRYAVQSPEPLTLFKAMYEMQVGVQQAQFFATWAQHLEASGDTRGASRVLRKGIDLRASPTCLLEGALRHLEARTSRQVALDVQQQQCQESAFVGGQQDARSVLAPLRPQGKQGTAPLIRTGRAARPAEQQPGGLAIVTTGSTAGNRGHTKVRVQADENAPPDALLVQPVAAPPFVTTAQLTKENSRAAGKWSGVTVKQHVPSASTQQSFDVLEEQGSQPAPWLSASPQRAQEDCGFNEFSCWDTWEVPLFKPDPPDLLVRPMYDKASVYRGTTEFQFEEIRMANIRARQRQRWPLSQWSGSWSWSETDAYSGNWSNSCIRSGSSTKQDDQVEALKREVQQLHEELEKLRSLLAQSRTGTREHAIMTSQVVHLERSILVAEQSILGRPVLGGGLGDEEVLRRRENLSRWRRAAGKRAPPTRR</sequence>
<name>A0ACB7RV56_HYAAI</name>
<protein>
    <submittedName>
        <fullName evidence="1">Uncharacterized protein</fullName>
    </submittedName>
</protein>
<dbReference type="EMBL" id="CM023487">
    <property type="protein sequence ID" value="KAH6926333.1"/>
    <property type="molecule type" value="Genomic_DNA"/>
</dbReference>